<evidence type="ECO:0000313" key="1">
    <source>
        <dbReference type="EMBL" id="CAF0767249.1"/>
    </source>
</evidence>
<sequence length="471" mass="55405">MNSRIYTVAELLQRLTDHGQFLSHDDSLSFSKFKSDKRGYVALLYSGTARSFSANFESHIINLMAGCPYTVHLFLHTYTNDNYLQQQLNNSEYANYLSVNSTLAYFEGYTNLDNQRVFFHHAVKANVFEYVPSETLRQIYKDTYDISIKRFPSHPPVPSVYYMWHSQRRSEELRQKYMNETKIVYKWTFRMRHDGVYYTNWWQRAFNVIVYNSSDPTHKNLTHDVADDWGIYRTRLYDMVYEPRILLRNAFYIPFGWSNGGYNDQFAALSSVNANHYFMRILHVDRMLNGSIVHPETSIRLIAQWNNIIVDNISGTMCYDIVRVFPSTPLPTNNRSCQYKGSGQEDCRRLCPKLEEINKKLRNDFIQDPSALKQNVTLNNKQIQSLLFQHISRMNNQTLSISIQSSSFYYFYRYINTKNINDPCLSETWSKDQGNNYESYRFSFVLRSSNSKIITQYNKLLTCGTSVPIIS</sequence>
<gene>
    <name evidence="2" type="ORF">EDS130_LOCUS24558</name>
    <name evidence="1" type="ORF">XAT740_LOCUS1256</name>
</gene>
<reference evidence="2" key="1">
    <citation type="submission" date="2021-02" db="EMBL/GenBank/DDBJ databases">
        <authorList>
            <person name="Nowell W R."/>
        </authorList>
    </citation>
    <scope>NUCLEOTIDE SEQUENCE</scope>
</reference>
<accession>A0A814V7L1</accession>
<organism evidence="2 4">
    <name type="scientific">Adineta ricciae</name>
    <name type="common">Rotifer</name>
    <dbReference type="NCBI Taxonomy" id="249248"/>
    <lineage>
        <taxon>Eukaryota</taxon>
        <taxon>Metazoa</taxon>
        <taxon>Spiralia</taxon>
        <taxon>Gnathifera</taxon>
        <taxon>Rotifera</taxon>
        <taxon>Eurotatoria</taxon>
        <taxon>Bdelloidea</taxon>
        <taxon>Adinetida</taxon>
        <taxon>Adinetidae</taxon>
        <taxon>Adineta</taxon>
    </lineage>
</organism>
<protein>
    <submittedName>
        <fullName evidence="2">Uncharacterized protein</fullName>
    </submittedName>
</protein>
<dbReference type="EMBL" id="CAJNOR010000038">
    <property type="protein sequence ID" value="CAF0767249.1"/>
    <property type="molecule type" value="Genomic_DNA"/>
</dbReference>
<dbReference type="Proteomes" id="UP000663852">
    <property type="component" value="Unassembled WGS sequence"/>
</dbReference>
<dbReference type="Proteomes" id="UP000663828">
    <property type="component" value="Unassembled WGS sequence"/>
</dbReference>
<comment type="caution">
    <text evidence="2">The sequence shown here is derived from an EMBL/GenBank/DDBJ whole genome shotgun (WGS) entry which is preliminary data.</text>
</comment>
<keyword evidence="3" id="KW-1185">Reference proteome</keyword>
<evidence type="ECO:0000313" key="2">
    <source>
        <dbReference type="EMBL" id="CAF1186585.1"/>
    </source>
</evidence>
<dbReference type="AlphaFoldDB" id="A0A814V7L1"/>
<dbReference type="OrthoDB" id="10040519at2759"/>
<dbReference type="EMBL" id="CAJNOJ010000140">
    <property type="protein sequence ID" value="CAF1186585.1"/>
    <property type="molecule type" value="Genomic_DNA"/>
</dbReference>
<proteinExistence type="predicted"/>
<evidence type="ECO:0000313" key="4">
    <source>
        <dbReference type="Proteomes" id="UP000663852"/>
    </source>
</evidence>
<name>A0A814V7L1_ADIRI</name>
<evidence type="ECO:0000313" key="3">
    <source>
        <dbReference type="Proteomes" id="UP000663828"/>
    </source>
</evidence>